<evidence type="ECO:0000313" key="1">
    <source>
        <dbReference type="EMBL" id="AXO06995.1"/>
    </source>
</evidence>
<gene>
    <name evidence="1" type="ORF">DS732_11850</name>
    <name evidence="2" type="ORF">DS732_21340</name>
</gene>
<dbReference type="Proteomes" id="UP000256244">
    <property type="component" value="Chromosome"/>
</dbReference>
<evidence type="ECO:0000313" key="2">
    <source>
        <dbReference type="EMBL" id="AXO08685.1"/>
    </source>
</evidence>
<accession>A0A346GI99</accession>
<proteinExistence type="predicted"/>
<reference evidence="1 3" key="1">
    <citation type="submission" date="2018-08" db="EMBL/GenBank/DDBJ databases">
        <title>Complete genome sequencing and genomic characterization of five Escherichia coli strains co-producing MCR-1 and ESBLs from different origins in China.</title>
        <authorList>
            <person name="Bai L."/>
        </authorList>
    </citation>
    <scope>NUCLEOTIDE SEQUENCE [LARGE SCALE GENOMIC DNA]</scope>
    <source>
        <strain evidence="3">cq9</strain>
        <strain evidence="1">Cq9</strain>
    </source>
</reference>
<name>A0A346GI99_ECOLX</name>
<dbReference type="EMBL" id="CP031546">
    <property type="protein sequence ID" value="AXO06995.1"/>
    <property type="molecule type" value="Genomic_DNA"/>
</dbReference>
<evidence type="ECO:0000313" key="3">
    <source>
        <dbReference type="Proteomes" id="UP000256244"/>
    </source>
</evidence>
<sequence length="71" mass="7861">MIMIAQTEITIYIIAIYETITHDDRVLPIDFNHLKNKARNTSGCGFFTGTKKPGKIPASVTDCNFSIQGIS</sequence>
<dbReference type="EMBL" id="CP031546">
    <property type="protein sequence ID" value="AXO08685.1"/>
    <property type="molecule type" value="Genomic_DNA"/>
</dbReference>
<organism evidence="1 3">
    <name type="scientific">Escherichia coli</name>
    <dbReference type="NCBI Taxonomy" id="562"/>
    <lineage>
        <taxon>Bacteria</taxon>
        <taxon>Pseudomonadati</taxon>
        <taxon>Pseudomonadota</taxon>
        <taxon>Gammaproteobacteria</taxon>
        <taxon>Enterobacterales</taxon>
        <taxon>Enterobacteriaceae</taxon>
        <taxon>Escherichia</taxon>
    </lineage>
</organism>
<dbReference type="AlphaFoldDB" id="A0A346GI99"/>
<protein>
    <submittedName>
        <fullName evidence="1">Uncharacterized protein</fullName>
    </submittedName>
</protein>